<evidence type="ECO:0000313" key="4">
    <source>
        <dbReference type="EMBL" id="PKI58979.1"/>
    </source>
</evidence>
<evidence type="ECO:0000313" key="5">
    <source>
        <dbReference type="Proteomes" id="UP000233551"/>
    </source>
</evidence>
<dbReference type="PROSITE" id="PS50994">
    <property type="entry name" value="INTEGRASE"/>
    <property type="match status" value="1"/>
</dbReference>
<dbReference type="InterPro" id="IPR001584">
    <property type="entry name" value="Integrase_cat-core"/>
</dbReference>
<dbReference type="InterPro" id="IPR043128">
    <property type="entry name" value="Rev_trsase/Diguanyl_cyclase"/>
</dbReference>
<organism evidence="4 5">
    <name type="scientific">Punica granatum</name>
    <name type="common">Pomegranate</name>
    <dbReference type="NCBI Taxonomy" id="22663"/>
    <lineage>
        <taxon>Eukaryota</taxon>
        <taxon>Viridiplantae</taxon>
        <taxon>Streptophyta</taxon>
        <taxon>Embryophyta</taxon>
        <taxon>Tracheophyta</taxon>
        <taxon>Spermatophyta</taxon>
        <taxon>Magnoliopsida</taxon>
        <taxon>eudicotyledons</taxon>
        <taxon>Gunneridae</taxon>
        <taxon>Pentapetalae</taxon>
        <taxon>rosids</taxon>
        <taxon>malvids</taxon>
        <taxon>Myrtales</taxon>
        <taxon>Lythraceae</taxon>
        <taxon>Punica</taxon>
    </lineage>
</organism>
<dbReference type="InterPro" id="IPR050951">
    <property type="entry name" value="Retrovirus_Pol_polyprotein"/>
</dbReference>
<evidence type="ECO:0000259" key="2">
    <source>
        <dbReference type="PROSITE" id="PS50878"/>
    </source>
</evidence>
<dbReference type="CDD" id="cd01647">
    <property type="entry name" value="RT_LTR"/>
    <property type="match status" value="1"/>
</dbReference>
<gene>
    <name evidence="4" type="ORF">CRG98_020624</name>
</gene>
<dbReference type="InterPro" id="IPR041577">
    <property type="entry name" value="RT_RNaseH_2"/>
</dbReference>
<dbReference type="GO" id="GO:0003676">
    <property type="term" value="F:nucleic acid binding"/>
    <property type="evidence" value="ECO:0007669"/>
    <property type="project" value="InterPro"/>
</dbReference>
<dbReference type="FunFam" id="3.30.70.270:FF:000003">
    <property type="entry name" value="Transposon Ty3-G Gag-Pol polyprotein"/>
    <property type="match status" value="1"/>
</dbReference>
<evidence type="ECO:0000259" key="3">
    <source>
        <dbReference type="PROSITE" id="PS50994"/>
    </source>
</evidence>
<dbReference type="SUPFAM" id="SSF53098">
    <property type="entry name" value="Ribonuclease H-like"/>
    <property type="match status" value="1"/>
</dbReference>
<dbReference type="InterPro" id="IPR036397">
    <property type="entry name" value="RNaseH_sf"/>
</dbReference>
<sequence length="365" mass="41331">MPFGLTNAPTTFCTLMNEVLHPFLDRFVVVYLDDIVVYSQSLKDHVEHLRQVFEVLRENSLYVKREKCAFAKREVPFLGHIVGGGLLNHHRVAHGTLEEGSSLGVDGRMSRAAFDLLKRVVTKEPVLALPCYGKPFEVETDASDFAISGVLMQDGHLIAFESRKLSDIERQYTVQEKEMTAVVHCLRTWRHYLLGSKKGYSTTLKPAFSWSSLAKGSHDNSGARTTLTTPRVIEFTCRYMTTSGGRFYGSAMTQNRLVTRGFTAHWDSLKSEQKSLAGLLKPLPILECPWDSVLMDFIVNLPKSEGYQTLMVVVDRFSKYATFIPAKKDCPAEEATRLFMKHVVKYWGVLTTILSDRDPRFTGRF</sequence>
<proteinExistence type="predicted"/>
<protein>
    <recommendedName>
        <fullName evidence="6">Reverse transcriptase domain-containing protein</fullName>
    </recommendedName>
</protein>
<comment type="caution">
    <text evidence="4">The sequence shown here is derived from an EMBL/GenBank/DDBJ whole genome shotgun (WGS) entry which is preliminary data.</text>
</comment>
<dbReference type="InterPro" id="IPR012337">
    <property type="entry name" value="RNaseH-like_sf"/>
</dbReference>
<evidence type="ECO:0000256" key="1">
    <source>
        <dbReference type="ARBA" id="ARBA00023268"/>
    </source>
</evidence>
<dbReference type="Pfam" id="PF17919">
    <property type="entry name" value="RT_RNaseH_2"/>
    <property type="match status" value="1"/>
</dbReference>
<dbReference type="PROSITE" id="PS50878">
    <property type="entry name" value="RT_POL"/>
    <property type="match status" value="1"/>
</dbReference>
<dbReference type="SUPFAM" id="SSF56672">
    <property type="entry name" value="DNA/RNA polymerases"/>
    <property type="match status" value="1"/>
</dbReference>
<dbReference type="EMBL" id="PGOL01001333">
    <property type="protein sequence ID" value="PKI58979.1"/>
    <property type="molecule type" value="Genomic_DNA"/>
</dbReference>
<dbReference type="InterPro" id="IPR043502">
    <property type="entry name" value="DNA/RNA_pol_sf"/>
</dbReference>
<keyword evidence="5" id="KW-1185">Reference proteome</keyword>
<dbReference type="Proteomes" id="UP000233551">
    <property type="component" value="Unassembled WGS sequence"/>
</dbReference>
<dbReference type="GO" id="GO:0003824">
    <property type="term" value="F:catalytic activity"/>
    <property type="evidence" value="ECO:0007669"/>
    <property type="project" value="UniProtKB-KW"/>
</dbReference>
<dbReference type="GO" id="GO:0015074">
    <property type="term" value="P:DNA integration"/>
    <property type="evidence" value="ECO:0007669"/>
    <property type="project" value="InterPro"/>
</dbReference>
<keyword evidence="1" id="KW-0511">Multifunctional enzyme</keyword>
<dbReference type="STRING" id="22663.A0A2I0JRP9"/>
<dbReference type="PANTHER" id="PTHR37984:SF5">
    <property type="entry name" value="PROTEIN NYNRIN-LIKE"/>
    <property type="match status" value="1"/>
</dbReference>
<dbReference type="Gene3D" id="3.30.420.10">
    <property type="entry name" value="Ribonuclease H-like superfamily/Ribonuclease H"/>
    <property type="match status" value="1"/>
</dbReference>
<reference evidence="4 5" key="1">
    <citation type="submission" date="2017-11" db="EMBL/GenBank/DDBJ databases">
        <title>De-novo sequencing of pomegranate (Punica granatum L.) genome.</title>
        <authorList>
            <person name="Akparov Z."/>
            <person name="Amiraslanov A."/>
            <person name="Hajiyeva S."/>
            <person name="Abbasov M."/>
            <person name="Kaur K."/>
            <person name="Hamwieh A."/>
            <person name="Solovyev V."/>
            <person name="Salamov A."/>
            <person name="Braich B."/>
            <person name="Kosarev P."/>
            <person name="Mahmoud A."/>
            <person name="Hajiyev E."/>
            <person name="Babayeva S."/>
            <person name="Izzatullayeva V."/>
            <person name="Mammadov A."/>
            <person name="Mammadov A."/>
            <person name="Sharifova S."/>
            <person name="Ojaghi J."/>
            <person name="Eynullazada K."/>
            <person name="Bayramov B."/>
            <person name="Abdulazimova A."/>
            <person name="Shahmuradov I."/>
        </authorList>
    </citation>
    <scope>NUCLEOTIDE SEQUENCE [LARGE SCALE GENOMIC DNA]</scope>
    <source>
        <strain evidence="5">cv. AG2017</strain>
        <tissue evidence="4">Leaf</tissue>
    </source>
</reference>
<feature type="domain" description="Integrase catalytic" evidence="3">
    <location>
        <begin position="285"/>
        <end position="365"/>
    </location>
</feature>
<name>A0A2I0JRP9_PUNGR</name>
<dbReference type="AlphaFoldDB" id="A0A2I0JRP9"/>
<dbReference type="InterPro" id="IPR000477">
    <property type="entry name" value="RT_dom"/>
</dbReference>
<dbReference type="Gene3D" id="3.30.70.270">
    <property type="match status" value="1"/>
</dbReference>
<dbReference type="PANTHER" id="PTHR37984">
    <property type="entry name" value="PROTEIN CBG26694"/>
    <property type="match status" value="1"/>
</dbReference>
<accession>A0A2I0JRP9</accession>
<dbReference type="Pfam" id="PF00078">
    <property type="entry name" value="RVT_1"/>
    <property type="match status" value="1"/>
</dbReference>
<evidence type="ECO:0008006" key="6">
    <source>
        <dbReference type="Google" id="ProtNLM"/>
    </source>
</evidence>
<feature type="domain" description="Reverse transcriptase" evidence="2">
    <location>
        <begin position="1"/>
        <end position="82"/>
    </location>
</feature>